<dbReference type="GO" id="GO:0000155">
    <property type="term" value="F:phosphorelay sensor kinase activity"/>
    <property type="evidence" value="ECO:0007669"/>
    <property type="project" value="TreeGrafter"/>
</dbReference>
<dbReference type="EMBL" id="VIKR01000005">
    <property type="protein sequence ID" value="TQV72369.1"/>
    <property type="molecule type" value="Genomic_DNA"/>
</dbReference>
<feature type="domain" description="Two component regulator three Y" evidence="4">
    <location>
        <begin position="735"/>
        <end position="799"/>
    </location>
</feature>
<accession>A0A545T577</accession>
<organism evidence="5 6">
    <name type="scientific">Aliikangiella marina</name>
    <dbReference type="NCBI Taxonomy" id="1712262"/>
    <lineage>
        <taxon>Bacteria</taxon>
        <taxon>Pseudomonadati</taxon>
        <taxon>Pseudomonadota</taxon>
        <taxon>Gammaproteobacteria</taxon>
        <taxon>Oceanospirillales</taxon>
        <taxon>Pleioneaceae</taxon>
        <taxon>Aliikangiella</taxon>
    </lineage>
</organism>
<evidence type="ECO:0000256" key="2">
    <source>
        <dbReference type="SAM" id="Phobius"/>
    </source>
</evidence>
<evidence type="ECO:0000313" key="5">
    <source>
        <dbReference type="EMBL" id="TQV72369.1"/>
    </source>
</evidence>
<evidence type="ECO:0000313" key="6">
    <source>
        <dbReference type="Proteomes" id="UP000317839"/>
    </source>
</evidence>
<gene>
    <name evidence="5" type="ORF">FLL45_19340</name>
</gene>
<dbReference type="InterPro" id="IPR011123">
    <property type="entry name" value="Y_Y_Y"/>
</dbReference>
<dbReference type="Proteomes" id="UP000317839">
    <property type="component" value="Unassembled WGS sequence"/>
</dbReference>
<dbReference type="SUPFAM" id="SSF63829">
    <property type="entry name" value="Calcium-dependent phosphotriesterase"/>
    <property type="match status" value="3"/>
</dbReference>
<reference evidence="5 6" key="1">
    <citation type="submission" date="2019-06" db="EMBL/GenBank/DDBJ databases">
        <title>Draft genome of Aliikangiella marina GYP-15.</title>
        <authorList>
            <person name="Wang G."/>
        </authorList>
    </citation>
    <scope>NUCLEOTIDE SEQUENCE [LARGE SCALE GENOMIC DNA]</scope>
    <source>
        <strain evidence="5 6">GYP-15</strain>
    </source>
</reference>
<dbReference type="PANTHER" id="PTHR43547">
    <property type="entry name" value="TWO-COMPONENT HISTIDINE KINASE"/>
    <property type="match status" value="1"/>
</dbReference>
<comment type="caution">
    <text evidence="5">The sequence shown here is derived from an EMBL/GenBank/DDBJ whole genome shotgun (WGS) entry which is preliminary data.</text>
</comment>
<dbReference type="Gene3D" id="2.60.40.10">
    <property type="entry name" value="Immunoglobulins"/>
    <property type="match status" value="1"/>
</dbReference>
<keyword evidence="2" id="KW-1133">Transmembrane helix</keyword>
<dbReference type="RefSeq" id="WP_142943699.1">
    <property type="nucleotide sequence ID" value="NZ_VIKR01000005.1"/>
</dbReference>
<dbReference type="Gene3D" id="3.30.70.270">
    <property type="match status" value="1"/>
</dbReference>
<dbReference type="OrthoDB" id="176203at2"/>
<dbReference type="Pfam" id="PF07494">
    <property type="entry name" value="Reg_prop"/>
    <property type="match status" value="8"/>
</dbReference>
<dbReference type="AlphaFoldDB" id="A0A545T577"/>
<dbReference type="InterPro" id="IPR015943">
    <property type="entry name" value="WD40/YVTN_repeat-like_dom_sf"/>
</dbReference>
<feature type="chain" id="PRO_5021834045" description="Two component regulator three Y domain-containing protein" evidence="3">
    <location>
        <begin position="28"/>
        <end position="1074"/>
    </location>
</feature>
<dbReference type="InterPro" id="IPR013783">
    <property type="entry name" value="Ig-like_fold"/>
</dbReference>
<protein>
    <recommendedName>
        <fullName evidence="4">Two component regulator three Y domain-containing protein</fullName>
    </recommendedName>
</protein>
<evidence type="ECO:0000259" key="4">
    <source>
        <dbReference type="Pfam" id="PF07495"/>
    </source>
</evidence>
<keyword evidence="3" id="KW-0732">Signal</keyword>
<keyword evidence="2" id="KW-0472">Membrane</keyword>
<keyword evidence="1" id="KW-0597">Phosphoprotein</keyword>
<sequence>MKTFYFKARLKLLFFLTFFTLFSQTQAKNLSSLGFKHISTEHGLSQKTVQSIYQDKHGFLWIGTQEGLNRYDGKNIEVFRYLSSDSTSISNDVIRDIVQDKAGNLWIATNGGLNRFIGRSQTFDRLSIQDKNQAVERLNTLFSDSSGNLWIGSDGNGLFFLNSTNPTTIKKFTRVPQLENADVRAIFEDSRGRLWVGTDSQGLFLIEEGADNFLHFQASQSSENNLSHNSIRAILEDHKGHLWIGTRGGGLNRYNELSSSFEHYKSSPRDSKSLGHNRVYKILEDDLQRLWIATDSGVSVFDSARKEFQRIRHYSSQNSSLSHNRVLSIFQDKGKLIWIGTSSGLNQWNPHSASFIHYRKISEISESLSHNHIHGFAENKLGTVYVATFGGGLNYLKEGESQFNKLSVSGKNTDEIIDEYLTTLMVDNNNQLWIGSVSRGAFVYSEDHKQLNNFKKENGNPQSLSDNGVTDILQDRDGEIWISTYRAGLNRKNKQGDGFKHYRKSEQPNGLVNENILQMMEDDDGYIWIATYGGGLFKLDKNSNTFTNYANDPDDQKSLSGNNVTVIFQDKMGRFWVGTQGHGLNRWEPEARRRGINQFKHYTTESGLNSSTVNGVTEDQFGYIWVSTNRGVSRLNPETNQFKHYNLADEIHYNELNLGAMLKSSSNRIFLGGLNGISTFLPDKISENLVVPNVVLTSIESENRILEFDKALTDISQVTFDHNDYLISFEFASLDYARPSKNNYQYKLDGFDPEWVNNGTLNRATYTNLPSGSYLLRVRGSNNNGVWSEDEINLTVNILPAPWLSWWAFTFYAAGFCLLLIFLIRLQARRLASQEVFQTLVSEKVSEKTELYNKNTDFLSAKLEQLKLKTNIDLETGLSNQKYLSELIFNLLQWINLNDLSQIRHQFCVLLVRLPELNDNESTKNEIYSKTIKQVAHHIQEKNDPNTIIVRWGMRDMGILTLVTEGPDELHRSLTVLSDEIKTMFEIESEQSEKLSIKMSFALAPILGVNQHFFDGDRVLMMIEHLLHLQEANSSSKIIGIEKLNQIMSETLFTQLLESEEMTDFEKVFDIYNG</sequence>
<feature type="signal peptide" evidence="3">
    <location>
        <begin position="1"/>
        <end position="27"/>
    </location>
</feature>
<dbReference type="InterPro" id="IPR011110">
    <property type="entry name" value="Reg_prop"/>
</dbReference>
<dbReference type="Gene3D" id="2.130.10.10">
    <property type="entry name" value="YVTN repeat-like/Quinoprotein amine dehydrogenase"/>
    <property type="match status" value="3"/>
</dbReference>
<name>A0A545T577_9GAMM</name>
<dbReference type="Pfam" id="PF07495">
    <property type="entry name" value="Y_Y_Y"/>
    <property type="match status" value="1"/>
</dbReference>
<feature type="transmembrane region" description="Helical" evidence="2">
    <location>
        <begin position="803"/>
        <end position="824"/>
    </location>
</feature>
<dbReference type="PANTHER" id="PTHR43547:SF2">
    <property type="entry name" value="HYBRID SIGNAL TRANSDUCTION HISTIDINE KINASE C"/>
    <property type="match status" value="1"/>
</dbReference>
<keyword evidence="6" id="KW-1185">Reference proteome</keyword>
<proteinExistence type="predicted"/>
<keyword evidence="2" id="KW-0812">Transmembrane</keyword>
<evidence type="ECO:0000256" key="3">
    <source>
        <dbReference type="SAM" id="SignalP"/>
    </source>
</evidence>
<dbReference type="InterPro" id="IPR043128">
    <property type="entry name" value="Rev_trsase/Diguanyl_cyclase"/>
</dbReference>
<evidence type="ECO:0000256" key="1">
    <source>
        <dbReference type="ARBA" id="ARBA00022553"/>
    </source>
</evidence>